<keyword evidence="5" id="KW-1185">Reference proteome</keyword>
<dbReference type="Gene3D" id="1.25.40.10">
    <property type="entry name" value="Tetratricopeptide repeat domain"/>
    <property type="match status" value="1"/>
</dbReference>
<comment type="subcellular location">
    <subcellularLocation>
        <location evidence="2">Cytoplasm</location>
    </subcellularLocation>
</comment>
<feature type="region of interest" description="Disordered" evidence="3">
    <location>
        <begin position="1076"/>
        <end position="1095"/>
    </location>
</feature>
<dbReference type="InterPro" id="IPR028275">
    <property type="entry name" value="CLU_N"/>
</dbReference>
<feature type="compositionally biased region" description="Basic residues" evidence="3">
    <location>
        <begin position="1086"/>
        <end position="1095"/>
    </location>
</feature>
<feature type="compositionally biased region" description="Basic and acidic residues" evidence="3">
    <location>
        <begin position="793"/>
        <end position="811"/>
    </location>
</feature>
<feature type="region of interest" description="Disordered" evidence="3">
    <location>
        <begin position="837"/>
        <end position="856"/>
    </location>
</feature>
<dbReference type="InterPro" id="IPR033646">
    <property type="entry name" value="CLU-central"/>
</dbReference>
<proteinExistence type="inferred from homology"/>
<feature type="compositionally biased region" description="Basic and acidic residues" evidence="3">
    <location>
        <begin position="123"/>
        <end position="148"/>
    </location>
</feature>
<dbReference type="InterPro" id="IPR027523">
    <property type="entry name" value="CLU_prot"/>
</dbReference>
<feature type="compositionally biased region" description="Polar residues" evidence="3">
    <location>
        <begin position="813"/>
        <end position="830"/>
    </location>
</feature>
<evidence type="ECO:0000256" key="1">
    <source>
        <dbReference type="ARBA" id="ARBA00022490"/>
    </source>
</evidence>
<dbReference type="OMA" id="HPVWDKD"/>
<dbReference type="CDD" id="cd15466">
    <property type="entry name" value="CLU-central"/>
    <property type="match status" value="1"/>
</dbReference>
<dbReference type="FunFam" id="1.25.40.10:FF:000099">
    <property type="entry name" value="Clustered mitochondria protein homolog"/>
    <property type="match status" value="1"/>
</dbReference>
<dbReference type="GeneID" id="110982326"/>
<feature type="region of interest" description="Disordered" evidence="3">
    <location>
        <begin position="1485"/>
        <end position="1537"/>
    </location>
</feature>
<dbReference type="GO" id="GO:0048312">
    <property type="term" value="P:intracellular distribution of mitochondria"/>
    <property type="evidence" value="ECO:0007669"/>
    <property type="project" value="TreeGrafter"/>
</dbReference>
<dbReference type="InterPro" id="IPR025697">
    <property type="entry name" value="CLU_dom"/>
</dbReference>
<dbReference type="SUPFAM" id="SSF103107">
    <property type="entry name" value="Hypothetical protein c14orf129, hspc210"/>
    <property type="match status" value="1"/>
</dbReference>
<dbReference type="Proteomes" id="UP000694845">
    <property type="component" value="Unplaced"/>
</dbReference>
<dbReference type="HAMAP" id="MF_03013">
    <property type="entry name" value="CLU"/>
    <property type="match status" value="1"/>
</dbReference>
<organism evidence="5 6">
    <name type="scientific">Acanthaster planci</name>
    <name type="common">Crown-of-thorns starfish</name>
    <dbReference type="NCBI Taxonomy" id="133434"/>
    <lineage>
        <taxon>Eukaryota</taxon>
        <taxon>Metazoa</taxon>
        <taxon>Echinodermata</taxon>
        <taxon>Eleutherozoa</taxon>
        <taxon>Asterozoa</taxon>
        <taxon>Asteroidea</taxon>
        <taxon>Valvatacea</taxon>
        <taxon>Valvatida</taxon>
        <taxon>Acanthasteridae</taxon>
        <taxon>Acanthaster</taxon>
    </lineage>
</organism>
<dbReference type="Pfam" id="PF13236">
    <property type="entry name" value="CLU"/>
    <property type="match status" value="1"/>
</dbReference>
<dbReference type="FunFam" id="3.30.2280.10:FF:000002">
    <property type="entry name" value="Clustered mitochondria protein homolog"/>
    <property type="match status" value="1"/>
</dbReference>
<dbReference type="GO" id="GO:0007005">
    <property type="term" value="P:mitochondrion organization"/>
    <property type="evidence" value="ECO:0007669"/>
    <property type="project" value="UniProtKB-UniRule"/>
</dbReference>
<dbReference type="RefSeq" id="XP_022096355.1">
    <property type="nucleotide sequence ID" value="XM_022240663.1"/>
</dbReference>
<dbReference type="Gene3D" id="3.30.2280.10">
    <property type="entry name" value="Hypothetical protein (hspc210)"/>
    <property type="match status" value="1"/>
</dbReference>
<feature type="region of interest" description="Disordered" evidence="3">
    <location>
        <begin position="775"/>
        <end position="832"/>
    </location>
</feature>
<feature type="compositionally biased region" description="Acidic residues" evidence="3">
    <location>
        <begin position="151"/>
        <end position="165"/>
    </location>
</feature>
<feature type="compositionally biased region" description="Polar residues" evidence="3">
    <location>
        <begin position="72"/>
        <end position="93"/>
    </location>
</feature>
<comment type="similarity">
    <text evidence="2">Belongs to the CLU family.</text>
</comment>
<protein>
    <recommendedName>
        <fullName evidence="2">Clustered mitochondria protein homolog</fullName>
    </recommendedName>
</protein>
<evidence type="ECO:0000313" key="6">
    <source>
        <dbReference type="RefSeq" id="XP_022096355.1"/>
    </source>
</evidence>
<feature type="compositionally biased region" description="Basic and acidic residues" evidence="3">
    <location>
        <begin position="166"/>
        <end position="182"/>
    </location>
</feature>
<name>A0A8B7YV44_ACAPL</name>
<comment type="function">
    <text evidence="2">mRNA-binding protein involved in proper cytoplasmic distribution of mitochondria.</text>
</comment>
<keyword evidence="1 2" id="KW-0963">Cytoplasm</keyword>
<dbReference type="SUPFAM" id="SSF48452">
    <property type="entry name" value="TPR-like"/>
    <property type="match status" value="1"/>
</dbReference>
<accession>A0A8B7YV44</accession>
<dbReference type="Pfam" id="PF15044">
    <property type="entry name" value="CLU_N"/>
    <property type="match status" value="1"/>
</dbReference>
<gene>
    <name evidence="6" type="primary">LOC110982326</name>
</gene>
<feature type="compositionally biased region" description="Polar residues" evidence="3">
    <location>
        <begin position="1497"/>
        <end position="1527"/>
    </location>
</feature>
<dbReference type="GO" id="GO:0003729">
    <property type="term" value="F:mRNA binding"/>
    <property type="evidence" value="ECO:0007669"/>
    <property type="project" value="TreeGrafter"/>
</dbReference>
<dbReference type="Pfam" id="PF13374">
    <property type="entry name" value="TPR_10"/>
    <property type="match status" value="1"/>
</dbReference>
<dbReference type="GO" id="GO:0005737">
    <property type="term" value="C:cytoplasm"/>
    <property type="evidence" value="ECO:0007669"/>
    <property type="project" value="UniProtKB-SubCell"/>
</dbReference>
<sequence length="1537" mass="170348">MAEDSVVENSKSEKESQVNEVVTESEPPCKGDSPVKLADDAGLKLKAASSGQPSAVHGQGGGDADCKPAVNGLNNSLVHNATLPNGSLESTEAANEHDQPNSSIDCAPPVADTDKNSPVLNGHAEDTSSVDIDRKSEATDANGKKDAAESSSEDIPAENMVEDVEGDKTKRTESEGKEAKRDSKVEDVIVIQDTAFTVKIVPPGSEPFELQVSPQEMVQEIHQVLMDREDTCHRTCFSLQLDGNVLDNFAELKSVDGLKEGSIVKVVEEPYTVREARIHVRHVRDLLKSLDPSDAYNGVDCQSLSFLTTVLNDDRKRTKSSDSVDCTPPEYLMPLSKERPLSHLQPVHKESRSPTCLKVLTVSGWNPPPGTRKMHGDLMYLYIMTMEGTSHHVTASTRGFYVNQSTQEVFNPKPADQKHSSHSLIELLNKVSPVFKKNFAQLLKKRSQRHPFERVPTPFQVYTWMAPQMEHTIDSIRAEDAYTSRLGYEEHIPGQTRDWNEESQTTRELPRKNLPERLLRERAIFKVHSDFVAAATRGAMAVIDGNVMAINPGEDTKMQMFIWNNIFFSLGFDVKDHYKDFGGDAAAHVAPSNDLQGVKAYNVVDIEGLFTLGTVVVDYRGYRITAQSIIPGILEREQEESVIYGSIDFGKTVVTNDKYKELLTKSAQQLKILPHKVINHKQDEVEIFSSIECKGIKGNDGRHYILDLLRTFPPDINFLPIEGEDLSEDVKALDFPRKHRHKLCCLRQELIEAFVEHQYMVFVRHAAVLLMQQQKPEAETAPKESNNNTDQTDLEKDAENTAKTDTLKETDSVLGNPSGETNSEPGSAETNGELANGVEEAQESQVGSKKSAEDTLTDSLQDAANAVLAGGKCPMLNGLDASGIEQLAENISSVTEEAAKALTESQKKEIVDSGHKEIITKAAKAAGSLSLTEFDIRFNPDVFSEGVTHADPDSEVFQRQKRVVKDAARFLLVGQIPTFIRECLEHSVAPLDGLTLTEALHQRGINIRYLGVIATIVSTIPPLSYLHRLLVSEMIIRGAKHLFKAFMQGVGMVSLSGAISHFLNCFLGSLPNPQPPKADDEISNGHGKKKRNKKKTGRLLTALGHDCIVWASLTPMEMWTNLKAEANEYYHFKLECDNVDSALEAYSLQRVTLLREFCTKCGIQLLLRDYDFDTKHRAVFGENDIINVFPVVKHINPIASDAYNFFQSGQAKIQQGQLKEGYELINEALNLFNNVYGPMHPEIASCMRNLARLNYLMGEHAEALEMQQKAVMMSERCNGVDHPNTISEYMHLALYSFANGQVTSALKLMYRARYLTLVVCGEDHPEMAHFDSNIGLVLHGVGESDLALKFLERARETTLKYHGAKSLKAALSHHLVGRVYSSRGDFRTALRHEKEAYSIYREQFGEHHEKTKESSEFLRQLTQQAVNFQKTMNELRKGNSRAAMHPIPFSLPSMSGVLDTLNMINGVFFIPISIKSKGLAKTTTKSNAVKSEEGQSVPKQDTETPSDSKVVSPGPSSGKASPTLETEGSTEKGEVVR</sequence>
<dbReference type="Pfam" id="PF12807">
    <property type="entry name" value="eIF3_p135"/>
    <property type="match status" value="1"/>
</dbReference>
<dbReference type="InterPro" id="IPR011990">
    <property type="entry name" value="TPR-like_helical_dom_sf"/>
</dbReference>
<feature type="domain" description="Clu" evidence="4">
    <location>
        <begin position="477"/>
        <end position="719"/>
    </location>
</feature>
<dbReference type="KEGG" id="aplc:110982326"/>
<feature type="region of interest" description="Disordered" evidence="3">
    <location>
        <begin position="1"/>
        <end position="182"/>
    </location>
</feature>
<keyword evidence="2" id="KW-0694">RNA-binding</keyword>
<dbReference type="InterPro" id="IPR023231">
    <property type="entry name" value="GSKIP_dom_sf"/>
</dbReference>
<dbReference type="InterPro" id="IPR007967">
    <property type="entry name" value="GSKIP_dom"/>
</dbReference>
<evidence type="ECO:0000256" key="3">
    <source>
        <dbReference type="SAM" id="MobiDB-lite"/>
    </source>
</evidence>
<evidence type="ECO:0000259" key="4">
    <source>
        <dbReference type="PROSITE" id="PS51823"/>
    </source>
</evidence>
<dbReference type="PANTHER" id="PTHR12601:SF6">
    <property type="entry name" value="CLUSTERED MITOCHONDRIA PROTEIN HOMOLOG"/>
    <property type="match status" value="1"/>
</dbReference>
<reference evidence="6" key="1">
    <citation type="submission" date="2025-08" db="UniProtKB">
        <authorList>
            <consortium name="RefSeq"/>
        </authorList>
    </citation>
    <scope>IDENTIFICATION</scope>
</reference>
<evidence type="ECO:0000256" key="2">
    <source>
        <dbReference type="HAMAP-Rule" id="MF_03013"/>
    </source>
</evidence>
<dbReference type="Pfam" id="PF05303">
    <property type="entry name" value="GSKIP_dom"/>
    <property type="match status" value="1"/>
</dbReference>
<dbReference type="PANTHER" id="PTHR12601">
    <property type="entry name" value="EUKARYOTIC TRANSLATION INITIATION FACTOR 3 SUBUNIT EIF-3"/>
    <property type="match status" value="1"/>
</dbReference>
<dbReference type="OrthoDB" id="1414216at2759"/>
<dbReference type="Pfam" id="PF13424">
    <property type="entry name" value="TPR_12"/>
    <property type="match status" value="2"/>
</dbReference>
<evidence type="ECO:0000313" key="5">
    <source>
        <dbReference type="Proteomes" id="UP000694845"/>
    </source>
</evidence>
<dbReference type="PROSITE" id="PS51823">
    <property type="entry name" value="CLU"/>
    <property type="match status" value="1"/>
</dbReference>